<dbReference type="GO" id="GO:0045300">
    <property type="term" value="F:stearoyl-[ACP] desaturase activity"/>
    <property type="evidence" value="ECO:0007669"/>
    <property type="project" value="InterPro"/>
</dbReference>
<evidence type="ECO:0000256" key="6">
    <source>
        <dbReference type="ARBA" id="ARBA00022528"/>
    </source>
</evidence>
<keyword evidence="12" id="KW-0408">Iron</keyword>
<proteinExistence type="inferred from homology"/>
<keyword evidence="6" id="KW-0150">Chloroplast</keyword>
<evidence type="ECO:0000256" key="8">
    <source>
        <dbReference type="ARBA" id="ARBA00022723"/>
    </source>
</evidence>
<dbReference type="GO" id="GO:0009570">
    <property type="term" value="C:chloroplast stroma"/>
    <property type="evidence" value="ECO:0007669"/>
    <property type="project" value="TreeGrafter"/>
</dbReference>
<comment type="caution">
    <text evidence="15">The sequence shown here is derived from an EMBL/GenBank/DDBJ whole genome shotgun (WGS) entry which is preliminary data.</text>
</comment>
<dbReference type="EMBL" id="MU228981">
    <property type="protein sequence ID" value="KAG6619132.1"/>
    <property type="molecule type" value="Genomic_DNA"/>
</dbReference>
<accession>A0A922D2F1</accession>
<dbReference type="Proteomes" id="UP000811246">
    <property type="component" value="Unassembled WGS sequence"/>
</dbReference>
<dbReference type="Pfam" id="PF03405">
    <property type="entry name" value="FA_desaturase_2"/>
    <property type="match status" value="1"/>
</dbReference>
<dbReference type="AlphaFoldDB" id="A0A922D2F1"/>
<protein>
    <recommendedName>
        <fullName evidence="17">Acyl-[acyl-carrier-protein] desaturase</fullName>
    </recommendedName>
</protein>
<evidence type="ECO:0000256" key="14">
    <source>
        <dbReference type="ARBA" id="ARBA00023160"/>
    </source>
</evidence>
<evidence type="ECO:0000256" key="7">
    <source>
        <dbReference type="ARBA" id="ARBA00022640"/>
    </source>
</evidence>
<evidence type="ECO:0000313" key="16">
    <source>
        <dbReference type="Proteomes" id="UP000811246"/>
    </source>
</evidence>
<evidence type="ECO:0000256" key="11">
    <source>
        <dbReference type="ARBA" id="ARBA00023002"/>
    </source>
</evidence>
<comment type="subcellular location">
    <subcellularLocation>
        <location evidence="2">Plastid</location>
        <location evidence="2">Chloroplast</location>
    </subcellularLocation>
</comment>
<dbReference type="GO" id="GO:0046872">
    <property type="term" value="F:metal ion binding"/>
    <property type="evidence" value="ECO:0007669"/>
    <property type="project" value="UniProtKB-KW"/>
</dbReference>
<dbReference type="InterPro" id="IPR005067">
    <property type="entry name" value="Fatty_acid_desaturase-2"/>
</dbReference>
<evidence type="ECO:0000313" key="15">
    <source>
        <dbReference type="EMBL" id="KAG6619132.1"/>
    </source>
</evidence>
<comment type="pathway">
    <text evidence="3">Lipid metabolism; fatty acid metabolism.</text>
</comment>
<reference evidence="15" key="1">
    <citation type="submission" date="2021-01" db="EMBL/GenBank/DDBJ databases">
        <authorList>
            <person name="Lovell J.T."/>
            <person name="Bentley N."/>
            <person name="Bhattarai G."/>
            <person name="Jenkins J.W."/>
            <person name="Sreedasyam A."/>
            <person name="Alarcon Y."/>
            <person name="Bock C."/>
            <person name="Boston L."/>
            <person name="Carlson J."/>
            <person name="Cervantes K."/>
            <person name="Clermont K."/>
            <person name="Krom N."/>
            <person name="Kubenka K."/>
            <person name="Mamidi S."/>
            <person name="Mattison C."/>
            <person name="Monteros M."/>
            <person name="Pisani C."/>
            <person name="Plott C."/>
            <person name="Rajasekar S."/>
            <person name="Rhein H.S."/>
            <person name="Rohla C."/>
            <person name="Song M."/>
            <person name="Hilaire R.S."/>
            <person name="Shu S."/>
            <person name="Wells L."/>
            <person name="Wang X."/>
            <person name="Webber J."/>
            <person name="Heerema R.J."/>
            <person name="Klein P."/>
            <person name="Conner P."/>
            <person name="Grauke L."/>
            <person name="Grimwood J."/>
            <person name="Schmutz J."/>
            <person name="Randall J.J."/>
        </authorList>
    </citation>
    <scope>NUCLEOTIDE SEQUENCE</scope>
    <source>
        <tissue evidence="15">Leaf</tissue>
    </source>
</reference>
<evidence type="ECO:0000256" key="4">
    <source>
        <dbReference type="ARBA" id="ARBA00008749"/>
    </source>
</evidence>
<evidence type="ECO:0000256" key="10">
    <source>
        <dbReference type="ARBA" id="ARBA00022946"/>
    </source>
</evidence>
<comment type="cofactor">
    <cofactor evidence="1">
        <name>Fe(2+)</name>
        <dbReference type="ChEBI" id="CHEBI:29033"/>
    </cofactor>
</comment>
<dbReference type="FunFam" id="1.10.620.20:FF:000002">
    <property type="entry name" value="Stearoyl-[acyl-carrier-protein] 9-desaturase, chloroplastic"/>
    <property type="match status" value="1"/>
</dbReference>
<evidence type="ECO:0000256" key="3">
    <source>
        <dbReference type="ARBA" id="ARBA00004872"/>
    </source>
</evidence>
<dbReference type="CDD" id="cd01050">
    <property type="entry name" value="Acyl_ACP_Desat"/>
    <property type="match status" value="1"/>
</dbReference>
<keyword evidence="13" id="KW-0443">Lipid metabolism</keyword>
<evidence type="ECO:0000256" key="9">
    <source>
        <dbReference type="ARBA" id="ARBA00022832"/>
    </source>
</evidence>
<gene>
    <name evidence="15" type="ORF">I3842_Q108400</name>
</gene>
<evidence type="ECO:0000256" key="5">
    <source>
        <dbReference type="ARBA" id="ARBA00022516"/>
    </source>
</evidence>
<evidence type="ECO:0000256" key="2">
    <source>
        <dbReference type="ARBA" id="ARBA00004229"/>
    </source>
</evidence>
<keyword evidence="10" id="KW-0809">Transit peptide</keyword>
<comment type="similarity">
    <text evidence="4">Belongs to the fatty acid desaturase type 2 family.</text>
</comment>
<keyword evidence="11" id="KW-0560">Oxidoreductase</keyword>
<sequence>MALKLTNSCSSTFQTSLPISLIKNTQPPTRARRSPKFSMTSTGLYHKYSSFRGTNMISFGGRPSTKAIYAPRARTMPPEKVEIFKSMEDWARRNVLTFLKPVEQSWQPQDFLPDPTSDGFVEQVNELRKRTKDIPNDYFVVLVGDMITEEALPTYHAAINGTEIYRDETGVDKTPWVIWAKGWSAEENRHGDLLNKYLFLSGRVDMKQIEKTIHYLIRSGMDIGLGGNPYLFTIYTSFQERATFITHGNTAKLAMKHGDKMLAQICGTIASDEKRHEAAYTNIVEKLFELDPNETVMAFADLMRKKILMPAHLMYDGQDHDLFHHFANVASRTGVYTAKDYREILEHLVVRWNVEKLTGLSGEGREAQDYVCGLAQRIRRLEEKALAKAQKSPNVSFSWISGM</sequence>
<keyword evidence="14" id="KW-0275">Fatty acid biosynthesis</keyword>
<keyword evidence="5" id="KW-0444">Lipid biosynthesis</keyword>
<evidence type="ECO:0008006" key="17">
    <source>
        <dbReference type="Google" id="ProtNLM"/>
    </source>
</evidence>
<dbReference type="PANTHER" id="PTHR31155">
    <property type="entry name" value="ACYL- ACYL-CARRIER-PROTEIN DESATURASE-RELATED"/>
    <property type="match status" value="1"/>
</dbReference>
<evidence type="ECO:0000256" key="1">
    <source>
        <dbReference type="ARBA" id="ARBA00001954"/>
    </source>
</evidence>
<keyword evidence="7" id="KW-0934">Plastid</keyword>
<keyword evidence="9" id="KW-0276">Fatty acid metabolism</keyword>
<evidence type="ECO:0000256" key="12">
    <source>
        <dbReference type="ARBA" id="ARBA00023004"/>
    </source>
</evidence>
<evidence type="ECO:0000256" key="13">
    <source>
        <dbReference type="ARBA" id="ARBA00023098"/>
    </source>
</evidence>
<dbReference type="GO" id="GO:0006633">
    <property type="term" value="P:fatty acid biosynthetic process"/>
    <property type="evidence" value="ECO:0007669"/>
    <property type="project" value="UniProtKB-KW"/>
</dbReference>
<name>A0A922D2F1_CARIL</name>
<organism evidence="15 16">
    <name type="scientific">Carya illinoinensis</name>
    <name type="common">Pecan</name>
    <dbReference type="NCBI Taxonomy" id="32201"/>
    <lineage>
        <taxon>Eukaryota</taxon>
        <taxon>Viridiplantae</taxon>
        <taxon>Streptophyta</taxon>
        <taxon>Embryophyta</taxon>
        <taxon>Tracheophyta</taxon>
        <taxon>Spermatophyta</taxon>
        <taxon>Magnoliopsida</taxon>
        <taxon>eudicotyledons</taxon>
        <taxon>Gunneridae</taxon>
        <taxon>Pentapetalae</taxon>
        <taxon>rosids</taxon>
        <taxon>fabids</taxon>
        <taxon>Fagales</taxon>
        <taxon>Juglandaceae</taxon>
        <taxon>Carya</taxon>
    </lineage>
</organism>
<keyword evidence="8" id="KW-0479">Metal-binding</keyword>
<dbReference type="PANTHER" id="PTHR31155:SF27">
    <property type="entry name" value="STEAROYL-[ACYL-CARRIER-PROTEIN] 9-DESATURASE 5, CHLOROPLASTIC"/>
    <property type="match status" value="1"/>
</dbReference>
<dbReference type="PIRSF" id="PIRSF000346">
    <property type="entry name" value="Dlt9_acylACP_des"/>
    <property type="match status" value="1"/>
</dbReference>